<feature type="domain" description="DUF4468" evidence="2">
    <location>
        <begin position="35"/>
        <end position="120"/>
    </location>
</feature>
<gene>
    <name evidence="3" type="ORF">C3K47_04445</name>
</gene>
<sequence>MITRLLFFCLLCMLSLAEAGAQTVEFPIHHNKVVFSDTVFVNNVSKDSIYARAKNWVLKCFPAQNTSFNDNNRTDSLIEANGSLEFNQMDLHNLNKVIFEYKIHIDVYDNAYAYKIDKFKGRLYEKSQYTSNSAARICIEEDYANYLKNKRSTDYTRRVKQFYKLISQQIESFNTALEVEPEDKYQRGPHLE</sequence>
<accession>A0A2S5A5C5</accession>
<dbReference type="Proteomes" id="UP000236893">
    <property type="component" value="Unassembled WGS sequence"/>
</dbReference>
<evidence type="ECO:0000313" key="4">
    <source>
        <dbReference type="Proteomes" id="UP000236893"/>
    </source>
</evidence>
<keyword evidence="1" id="KW-0732">Signal</keyword>
<evidence type="ECO:0000259" key="2">
    <source>
        <dbReference type="Pfam" id="PF14730"/>
    </source>
</evidence>
<feature type="chain" id="PRO_5015504350" description="DUF4468 domain-containing protein" evidence="1">
    <location>
        <begin position="22"/>
        <end position="192"/>
    </location>
</feature>
<dbReference type="Pfam" id="PF14730">
    <property type="entry name" value="DUF4468"/>
    <property type="match status" value="1"/>
</dbReference>
<proteinExistence type="predicted"/>
<feature type="signal peptide" evidence="1">
    <location>
        <begin position="1"/>
        <end position="21"/>
    </location>
</feature>
<keyword evidence="4" id="KW-1185">Reference proteome</keyword>
<evidence type="ECO:0000313" key="3">
    <source>
        <dbReference type="EMBL" id="POY37788.1"/>
    </source>
</evidence>
<dbReference type="InterPro" id="IPR027823">
    <property type="entry name" value="DUF4468"/>
</dbReference>
<dbReference type="Gene3D" id="3.30.530.80">
    <property type="match status" value="1"/>
</dbReference>
<organism evidence="3 4">
    <name type="scientific">Solitalea longa</name>
    <dbReference type="NCBI Taxonomy" id="2079460"/>
    <lineage>
        <taxon>Bacteria</taxon>
        <taxon>Pseudomonadati</taxon>
        <taxon>Bacteroidota</taxon>
        <taxon>Sphingobacteriia</taxon>
        <taxon>Sphingobacteriales</taxon>
        <taxon>Sphingobacteriaceae</taxon>
        <taxon>Solitalea</taxon>
    </lineage>
</organism>
<dbReference type="OrthoDB" id="794676at2"/>
<protein>
    <recommendedName>
        <fullName evidence="2">DUF4468 domain-containing protein</fullName>
    </recommendedName>
</protein>
<dbReference type="AlphaFoldDB" id="A0A2S5A5C5"/>
<reference evidence="3 4" key="1">
    <citation type="submission" date="2018-01" db="EMBL/GenBank/DDBJ databases">
        <authorList>
            <person name="Gaut B.S."/>
            <person name="Morton B.R."/>
            <person name="Clegg M.T."/>
            <person name="Duvall M.R."/>
        </authorList>
    </citation>
    <scope>NUCLEOTIDE SEQUENCE [LARGE SCALE GENOMIC DNA]</scope>
    <source>
        <strain evidence="3 4">HR-AV</strain>
    </source>
</reference>
<evidence type="ECO:0000256" key="1">
    <source>
        <dbReference type="SAM" id="SignalP"/>
    </source>
</evidence>
<name>A0A2S5A5C5_9SPHI</name>
<dbReference type="EMBL" id="PQVF01000003">
    <property type="protein sequence ID" value="POY37788.1"/>
    <property type="molecule type" value="Genomic_DNA"/>
</dbReference>
<dbReference type="RefSeq" id="WP_103787919.1">
    <property type="nucleotide sequence ID" value="NZ_PQVF01000003.1"/>
</dbReference>
<comment type="caution">
    <text evidence="3">The sequence shown here is derived from an EMBL/GenBank/DDBJ whole genome shotgun (WGS) entry which is preliminary data.</text>
</comment>